<keyword evidence="3" id="KW-1185">Reference proteome</keyword>
<keyword evidence="1" id="KW-1133">Transmembrane helix</keyword>
<dbReference type="EMBL" id="JABBYC010000020">
    <property type="protein sequence ID" value="MBL0887018.1"/>
    <property type="molecule type" value="Genomic_DNA"/>
</dbReference>
<dbReference type="RefSeq" id="WP_201847587.1">
    <property type="nucleotide sequence ID" value="NZ_JABBYC010000020.1"/>
</dbReference>
<protein>
    <recommendedName>
        <fullName evidence="4">Ribosomal protein L7/L12 C-terminal domain-containing protein</fullName>
    </recommendedName>
</protein>
<evidence type="ECO:0000256" key="1">
    <source>
        <dbReference type="SAM" id="Phobius"/>
    </source>
</evidence>
<evidence type="ECO:0000313" key="2">
    <source>
        <dbReference type="EMBL" id="MBL0887018.1"/>
    </source>
</evidence>
<comment type="caution">
    <text evidence="2">The sequence shown here is derived from an EMBL/GenBank/DDBJ whole genome shotgun (WGS) entry which is preliminary data.</text>
</comment>
<gene>
    <name evidence="2" type="ORF">HGK34_12125</name>
</gene>
<evidence type="ECO:0000313" key="3">
    <source>
        <dbReference type="Proteomes" id="UP000675409"/>
    </source>
</evidence>
<name>A0ABS1LLH0_9MICO</name>
<reference evidence="2 3" key="1">
    <citation type="journal article" date="2021" name="Arch. Microbiol.">
        <title>Myceligenerans indicum sp. nov., an actinobacterium isolated from mangrove sediment of Sundarbans, India.</title>
        <authorList>
            <person name="Asha K."/>
            <person name="Bhadury P."/>
        </authorList>
    </citation>
    <scope>NUCLEOTIDE SEQUENCE [LARGE SCALE GENOMIC DNA]</scope>
    <source>
        <strain evidence="2 3">I2</strain>
    </source>
</reference>
<accession>A0ABS1LLH0</accession>
<sequence length="104" mass="11437">MESYLIPVLVILLVILVVNVTGNLGSSARSLRRLERRLDLLLDHLGAAEPGTAGISPETLAEVDDLVAQGRTKDATRIYFEESGVDRGEARIWIRRRAETRGPA</sequence>
<feature type="transmembrane region" description="Helical" evidence="1">
    <location>
        <begin position="6"/>
        <end position="26"/>
    </location>
</feature>
<keyword evidence="1" id="KW-0812">Transmembrane</keyword>
<evidence type="ECO:0008006" key="4">
    <source>
        <dbReference type="Google" id="ProtNLM"/>
    </source>
</evidence>
<dbReference type="Proteomes" id="UP000675409">
    <property type="component" value="Unassembled WGS sequence"/>
</dbReference>
<organism evidence="2 3">
    <name type="scientific">Myceligenerans indicum</name>
    <dbReference type="NCBI Taxonomy" id="2593663"/>
    <lineage>
        <taxon>Bacteria</taxon>
        <taxon>Bacillati</taxon>
        <taxon>Actinomycetota</taxon>
        <taxon>Actinomycetes</taxon>
        <taxon>Micrococcales</taxon>
        <taxon>Promicromonosporaceae</taxon>
        <taxon>Myceligenerans</taxon>
    </lineage>
</organism>
<proteinExistence type="predicted"/>
<keyword evidence="1" id="KW-0472">Membrane</keyword>